<dbReference type="EMBL" id="CAJPIN010000946">
    <property type="protein sequence ID" value="CAG2054065.1"/>
    <property type="molecule type" value="Genomic_DNA"/>
</dbReference>
<evidence type="ECO:0000259" key="4">
    <source>
        <dbReference type="PROSITE" id="PS00623"/>
    </source>
</evidence>
<dbReference type="InterPro" id="IPR000172">
    <property type="entry name" value="GMC_OxRdtase_N"/>
</dbReference>
<keyword evidence="2" id="KW-0285">Flavoprotein</keyword>
<reference evidence="6" key="1">
    <citation type="submission" date="2021-03" db="EMBL/GenBank/DDBJ databases">
        <authorList>
            <person name="Tran Van P."/>
        </authorList>
    </citation>
    <scope>NUCLEOTIDE SEQUENCE</scope>
</reference>
<evidence type="ECO:0000259" key="5">
    <source>
        <dbReference type="PROSITE" id="PS00624"/>
    </source>
</evidence>
<keyword evidence="7" id="KW-1185">Reference proteome</keyword>
<protein>
    <recommendedName>
        <fullName evidence="4 5">Glucose-methanol-choline oxidoreductase N-terminal domain-containing protein</fullName>
    </recommendedName>
</protein>
<evidence type="ECO:0000313" key="7">
    <source>
        <dbReference type="Proteomes" id="UP001153148"/>
    </source>
</evidence>
<feature type="compositionally biased region" description="Polar residues" evidence="3">
    <location>
        <begin position="466"/>
        <end position="475"/>
    </location>
</feature>
<dbReference type="InterPro" id="IPR012132">
    <property type="entry name" value="GMC_OxRdtase"/>
</dbReference>
<keyword evidence="2" id="KW-0274">FAD</keyword>
<dbReference type="InterPro" id="IPR007867">
    <property type="entry name" value="GMC_OxRtase_C"/>
</dbReference>
<dbReference type="Gene3D" id="3.30.560.10">
    <property type="entry name" value="Glucose Oxidase, domain 3"/>
    <property type="match status" value="1"/>
</dbReference>
<dbReference type="Proteomes" id="UP001153148">
    <property type="component" value="Unassembled WGS sequence"/>
</dbReference>
<accession>A0ABN7NHR5</accession>
<sequence length="514" mass="56297">MRFQHRPLCHWQTRHDGTDVLVHVFTHESETTMSSQETIPGGVSNDNSCTMSIAMLFLSIVRDVISKTKVNLNIQHNPPDAEYDFIIVGGGSAGCVLANRLSEVPEWKVLLLEAGGEEPEISQVPLLIPFILGEDSDLDWNYAVEPDEYMCGGFGCNWSKGKVLGGSSSINGMLYIRGNRKDYDRWEEMGNIGWGYDEVLRYFKKSENNKNNISLNYHGVGGYLSVETDSFTETAVQTMIDAVAKSGYKVLDVNGEDQEGFAIAQTTTENGRRHSTNSAFLKPARLLRKNLHVVTRATVTKVIIDPDLKRALGVEFVLNEDHSTLFKSLATKETILSAGSVASPKILMLSGIGLVDQLEPLGIKVVQQLDVGSCKMGPASDSTAVVNPELRVYGIDGLRVIDASIMPIVSTTGETSLENNIYLLHLLMLQTTQHDPASLKPSTFLTLLFICNRDVLAHEAQQLLDPTSISQSNQEKPPPVHPTEIRTSISPSSAVELNTTGALSNYATEAGLNM</sequence>
<comment type="caution">
    <text evidence="6">The sequence shown here is derived from an EMBL/GenBank/DDBJ whole genome shotgun (WGS) entry which is preliminary data.</text>
</comment>
<evidence type="ECO:0000256" key="3">
    <source>
        <dbReference type="SAM" id="MobiDB-lite"/>
    </source>
</evidence>
<evidence type="ECO:0000256" key="2">
    <source>
        <dbReference type="RuleBase" id="RU003968"/>
    </source>
</evidence>
<dbReference type="Gene3D" id="3.50.50.60">
    <property type="entry name" value="FAD/NAD(P)-binding domain"/>
    <property type="match status" value="2"/>
</dbReference>
<dbReference type="PROSITE" id="PS00624">
    <property type="entry name" value="GMC_OXRED_2"/>
    <property type="match status" value="1"/>
</dbReference>
<feature type="domain" description="Glucose-methanol-choline oxidoreductase N-terminal" evidence="5">
    <location>
        <begin position="339"/>
        <end position="353"/>
    </location>
</feature>
<dbReference type="Pfam" id="PF00732">
    <property type="entry name" value="GMC_oxred_N"/>
    <property type="match status" value="1"/>
</dbReference>
<organism evidence="6 7">
    <name type="scientific">Timema podura</name>
    <name type="common">Walking stick</name>
    <dbReference type="NCBI Taxonomy" id="61482"/>
    <lineage>
        <taxon>Eukaryota</taxon>
        <taxon>Metazoa</taxon>
        <taxon>Ecdysozoa</taxon>
        <taxon>Arthropoda</taxon>
        <taxon>Hexapoda</taxon>
        <taxon>Insecta</taxon>
        <taxon>Pterygota</taxon>
        <taxon>Neoptera</taxon>
        <taxon>Polyneoptera</taxon>
        <taxon>Phasmatodea</taxon>
        <taxon>Timematodea</taxon>
        <taxon>Timematoidea</taxon>
        <taxon>Timematidae</taxon>
        <taxon>Timema</taxon>
    </lineage>
</organism>
<dbReference type="InterPro" id="IPR036188">
    <property type="entry name" value="FAD/NAD-bd_sf"/>
</dbReference>
<dbReference type="PANTHER" id="PTHR11552">
    <property type="entry name" value="GLUCOSE-METHANOL-CHOLINE GMC OXIDOREDUCTASE"/>
    <property type="match status" value="1"/>
</dbReference>
<feature type="domain" description="Glucose-methanol-choline oxidoreductase N-terminal" evidence="4">
    <location>
        <begin position="161"/>
        <end position="184"/>
    </location>
</feature>
<dbReference type="PANTHER" id="PTHR11552:SF154">
    <property type="entry name" value="FI04917P"/>
    <property type="match status" value="1"/>
</dbReference>
<dbReference type="PROSITE" id="PS00623">
    <property type="entry name" value="GMC_OXRED_1"/>
    <property type="match status" value="1"/>
</dbReference>
<comment type="similarity">
    <text evidence="1 2">Belongs to the GMC oxidoreductase family.</text>
</comment>
<evidence type="ECO:0000313" key="6">
    <source>
        <dbReference type="EMBL" id="CAG2054065.1"/>
    </source>
</evidence>
<dbReference type="Pfam" id="PF05199">
    <property type="entry name" value="GMC_oxred_C"/>
    <property type="match status" value="1"/>
</dbReference>
<dbReference type="SUPFAM" id="SSF51905">
    <property type="entry name" value="FAD/NAD(P)-binding domain"/>
    <property type="match status" value="1"/>
</dbReference>
<evidence type="ECO:0000256" key="1">
    <source>
        <dbReference type="ARBA" id="ARBA00010790"/>
    </source>
</evidence>
<gene>
    <name evidence="6" type="ORF">TPAB3V08_LOCUS1104</name>
</gene>
<feature type="region of interest" description="Disordered" evidence="3">
    <location>
        <begin position="466"/>
        <end position="486"/>
    </location>
</feature>
<proteinExistence type="inferred from homology"/>
<name>A0ABN7NHR5_TIMPD</name>